<dbReference type="EMBL" id="JBBHLC010000152">
    <property type="protein sequence ID" value="MEJ5866088.1"/>
    <property type="molecule type" value="Genomic_DNA"/>
</dbReference>
<proteinExistence type="predicted"/>
<dbReference type="PROSITE" id="PS51186">
    <property type="entry name" value="GNAT"/>
    <property type="match status" value="1"/>
</dbReference>
<dbReference type="Proteomes" id="UP001380290">
    <property type="component" value="Unassembled WGS sequence"/>
</dbReference>
<sequence>MQLSDYDQLNPVQRERLKGLEVHPEQQLHAGAIDSALYLLSSANREQIRGLVLLLDGEPCGFMLLQRGLRASWSEPGAATVSALQIDRRYQGRGLWRLCMQALPGWVHGVWPEVERLQLSVDPGNQAAIACYCATGWHDTGNGYPARVGYERRFTFLIGA</sequence>
<dbReference type="RefSeq" id="WP_339600719.1">
    <property type="nucleotide sequence ID" value="NZ_JBBHLC010000152.1"/>
</dbReference>
<keyword evidence="3" id="KW-1185">Reference proteome</keyword>
<comment type="caution">
    <text evidence="2">The sequence shown here is derived from an EMBL/GenBank/DDBJ whole genome shotgun (WGS) entry which is preliminary data.</text>
</comment>
<evidence type="ECO:0000259" key="1">
    <source>
        <dbReference type="PROSITE" id="PS51186"/>
    </source>
</evidence>
<organism evidence="2 3">
    <name type="scientific">Pseudomonas farsensis</name>
    <dbReference type="NCBI Taxonomy" id="2745492"/>
    <lineage>
        <taxon>Bacteria</taxon>
        <taxon>Pseudomonadati</taxon>
        <taxon>Pseudomonadota</taxon>
        <taxon>Gammaproteobacteria</taxon>
        <taxon>Pseudomonadales</taxon>
        <taxon>Pseudomonadaceae</taxon>
        <taxon>Pseudomonas</taxon>
    </lineage>
</organism>
<feature type="domain" description="N-acetyltransferase" evidence="1">
    <location>
        <begin position="4"/>
        <end position="160"/>
    </location>
</feature>
<evidence type="ECO:0000313" key="2">
    <source>
        <dbReference type="EMBL" id="MEJ5866088.1"/>
    </source>
</evidence>
<accession>A0ABU8QZI1</accession>
<dbReference type="SUPFAM" id="SSF55729">
    <property type="entry name" value="Acyl-CoA N-acyltransferases (Nat)"/>
    <property type="match status" value="1"/>
</dbReference>
<dbReference type="InterPro" id="IPR016181">
    <property type="entry name" value="Acyl_CoA_acyltransferase"/>
</dbReference>
<protein>
    <submittedName>
        <fullName evidence="2">GNAT family N-acetyltransferase</fullName>
    </submittedName>
</protein>
<name>A0ABU8QZI1_9PSED</name>
<dbReference type="CDD" id="cd04301">
    <property type="entry name" value="NAT_SF"/>
    <property type="match status" value="1"/>
</dbReference>
<dbReference type="InterPro" id="IPR000182">
    <property type="entry name" value="GNAT_dom"/>
</dbReference>
<dbReference type="Pfam" id="PF00583">
    <property type="entry name" value="Acetyltransf_1"/>
    <property type="match status" value="1"/>
</dbReference>
<gene>
    <name evidence="2" type="ORF">V7S98_22995</name>
</gene>
<evidence type="ECO:0000313" key="3">
    <source>
        <dbReference type="Proteomes" id="UP001380290"/>
    </source>
</evidence>
<dbReference type="Gene3D" id="3.40.630.30">
    <property type="match status" value="1"/>
</dbReference>
<reference evidence="2 3" key="1">
    <citation type="submission" date="2024-02" db="EMBL/GenBank/DDBJ databases">
        <title>Identification of pathogenicity and growth-promoting function of Pseudomonas putida variant.</title>
        <authorList>
            <person name="Sun J."/>
        </authorList>
    </citation>
    <scope>NUCLEOTIDE SEQUENCE [LARGE SCALE GENOMIC DNA]</scope>
    <source>
        <strain evidence="2 3">A03</strain>
    </source>
</reference>